<proteinExistence type="predicted"/>
<name>A0A0F9PHG5_9ZZZZ</name>
<organism evidence="1">
    <name type="scientific">marine sediment metagenome</name>
    <dbReference type="NCBI Taxonomy" id="412755"/>
    <lineage>
        <taxon>unclassified sequences</taxon>
        <taxon>metagenomes</taxon>
        <taxon>ecological metagenomes</taxon>
    </lineage>
</organism>
<accession>A0A0F9PHG5</accession>
<protein>
    <submittedName>
        <fullName evidence="1">Uncharacterized protein</fullName>
    </submittedName>
</protein>
<dbReference type="EMBL" id="LAZR01002473">
    <property type="protein sequence ID" value="KKN29609.1"/>
    <property type="molecule type" value="Genomic_DNA"/>
</dbReference>
<sequence length="89" mass="9889">MTRFTVSESCADYGENCYNAKPCAEAIARELTAYARKNFLDVEIVIVPEKQSLGNRSTGDPDIIAELDNMLDENWIDWVPSGAANCEEV</sequence>
<gene>
    <name evidence="1" type="ORF">LCGC14_0842230</name>
</gene>
<comment type="caution">
    <text evidence="1">The sequence shown here is derived from an EMBL/GenBank/DDBJ whole genome shotgun (WGS) entry which is preliminary data.</text>
</comment>
<evidence type="ECO:0000313" key="1">
    <source>
        <dbReference type="EMBL" id="KKN29609.1"/>
    </source>
</evidence>
<dbReference type="AlphaFoldDB" id="A0A0F9PHG5"/>
<reference evidence="1" key="1">
    <citation type="journal article" date="2015" name="Nature">
        <title>Complex archaea that bridge the gap between prokaryotes and eukaryotes.</title>
        <authorList>
            <person name="Spang A."/>
            <person name="Saw J.H."/>
            <person name="Jorgensen S.L."/>
            <person name="Zaremba-Niedzwiedzka K."/>
            <person name="Martijn J."/>
            <person name="Lind A.E."/>
            <person name="van Eijk R."/>
            <person name="Schleper C."/>
            <person name="Guy L."/>
            <person name="Ettema T.J."/>
        </authorList>
    </citation>
    <scope>NUCLEOTIDE SEQUENCE</scope>
</reference>